<sequence length="135" mass="15454">MNITGSREIPIDSKIPMDPDRSQWILLDPGIRFFPLSKAEQFGGNIDFVIIQIINTVNIRNEIVVEAKCDALGKGFLQLLLTLKSIWDLNNDTKFVYEFVTTVINWLLVTYDGQVWKLSKPSIALLPNMEKQEDQ</sequence>
<reference evidence="1" key="1">
    <citation type="submission" date="2021-02" db="EMBL/GenBank/DDBJ databases">
        <authorList>
            <person name="Nowell W R."/>
        </authorList>
    </citation>
    <scope>NUCLEOTIDE SEQUENCE</scope>
</reference>
<evidence type="ECO:0000313" key="2">
    <source>
        <dbReference type="Proteomes" id="UP000663872"/>
    </source>
</evidence>
<proteinExistence type="predicted"/>
<dbReference type="EMBL" id="CAJNYT010002727">
    <property type="protein sequence ID" value="CAF3489196.1"/>
    <property type="molecule type" value="Genomic_DNA"/>
</dbReference>
<gene>
    <name evidence="1" type="ORF">GRG538_LOCUS16872</name>
</gene>
<dbReference type="Proteomes" id="UP000663872">
    <property type="component" value="Unassembled WGS sequence"/>
</dbReference>
<organism evidence="1 2">
    <name type="scientific">Rotaria socialis</name>
    <dbReference type="NCBI Taxonomy" id="392032"/>
    <lineage>
        <taxon>Eukaryota</taxon>
        <taxon>Metazoa</taxon>
        <taxon>Spiralia</taxon>
        <taxon>Gnathifera</taxon>
        <taxon>Rotifera</taxon>
        <taxon>Eurotatoria</taxon>
        <taxon>Bdelloidea</taxon>
        <taxon>Philodinida</taxon>
        <taxon>Philodinidae</taxon>
        <taxon>Rotaria</taxon>
    </lineage>
</organism>
<protein>
    <submittedName>
        <fullName evidence="1">Uncharacterized protein</fullName>
    </submittedName>
</protein>
<comment type="caution">
    <text evidence="1">The sequence shown here is derived from an EMBL/GenBank/DDBJ whole genome shotgun (WGS) entry which is preliminary data.</text>
</comment>
<name>A0A818GC17_9BILA</name>
<evidence type="ECO:0000313" key="1">
    <source>
        <dbReference type="EMBL" id="CAF3489196.1"/>
    </source>
</evidence>
<accession>A0A818GC17</accession>
<dbReference type="AlphaFoldDB" id="A0A818GC17"/>